<protein>
    <submittedName>
        <fullName evidence="1">AAC(3) family N-acetyltransferase</fullName>
    </submittedName>
</protein>
<proteinExistence type="predicted"/>
<name>A0AC61S117_9FIRM</name>
<keyword evidence="2" id="KW-1185">Reference proteome</keyword>
<reference evidence="1" key="1">
    <citation type="submission" date="2019-04" db="EMBL/GenBank/DDBJ databases">
        <title>Microbes associate with the intestines of laboratory mice.</title>
        <authorList>
            <person name="Navarre W."/>
            <person name="Wong E."/>
            <person name="Huang K."/>
            <person name="Tropini C."/>
            <person name="Ng K."/>
            <person name="Yu B."/>
        </authorList>
    </citation>
    <scope>NUCLEOTIDE SEQUENCE</scope>
    <source>
        <strain evidence="1">NM01_1-7b</strain>
    </source>
</reference>
<dbReference type="EMBL" id="SRYA01000005">
    <property type="protein sequence ID" value="TGY97655.1"/>
    <property type="molecule type" value="Genomic_DNA"/>
</dbReference>
<dbReference type="Proteomes" id="UP000304953">
    <property type="component" value="Unassembled WGS sequence"/>
</dbReference>
<gene>
    <name evidence="1" type="ORF">E5329_03345</name>
</gene>
<evidence type="ECO:0000313" key="1">
    <source>
        <dbReference type="EMBL" id="TGY97655.1"/>
    </source>
</evidence>
<evidence type="ECO:0000313" key="2">
    <source>
        <dbReference type="Proteomes" id="UP000304953"/>
    </source>
</evidence>
<organism evidence="1 2">
    <name type="scientific">Petralouisia muris</name>
    <dbReference type="NCBI Taxonomy" id="3032872"/>
    <lineage>
        <taxon>Bacteria</taxon>
        <taxon>Bacillati</taxon>
        <taxon>Bacillota</taxon>
        <taxon>Clostridia</taxon>
        <taxon>Lachnospirales</taxon>
        <taxon>Lachnospiraceae</taxon>
        <taxon>Petralouisia</taxon>
    </lineage>
</organism>
<sequence>MDEAYISYKKIASELNIKPGQNVYLSSDILALAWTAGQNGETFEAEELIDSFQRQITADGTLIIPSFHFDFSNKGSYDYRKTPSSSGALGNAALKRNDFRRTKHPMHSFCVWGKGQEILCEMENLNSFGEDSPFAWMHENHAIQVLVGTDYQRSMTFVHYVEYMADVPYRFPKEFTGTYVEESGRETQRTYQYPARKLELGSIEKFNRIGRKLEEQGTAECYEINGVPVKKVMLAESYPIIYEDAKYNMCRNLYDFNREREWIWQ</sequence>
<comment type="caution">
    <text evidence="1">The sequence shown here is derived from an EMBL/GenBank/DDBJ whole genome shotgun (WGS) entry which is preliminary data.</text>
</comment>
<accession>A0AC61S117</accession>